<evidence type="ECO:0008006" key="4">
    <source>
        <dbReference type="Google" id="ProtNLM"/>
    </source>
</evidence>
<accession>A0ABD3C5E3</accession>
<dbReference type="InterPro" id="IPR044226">
    <property type="entry name" value="SIP2-1-like"/>
</dbReference>
<feature type="transmembrane region" description="Helical" evidence="1">
    <location>
        <begin position="47"/>
        <end position="64"/>
    </location>
</feature>
<sequence length="101" mass="11030">MAGGERRRRLLAVDFAMSFMWVWSSVLVKIFVHGVLGYGAHQVEGEIVRYAVSLLNTFLFAFLTKATNGGAYNPLTVFSAAVSGDFENLLFTLGARIPAQA</sequence>
<keyword evidence="3" id="KW-1185">Reference proteome</keyword>
<dbReference type="PANTHER" id="PTHR47720:SF1">
    <property type="entry name" value="AQUAPORIN SIP2-1-RELATED"/>
    <property type="match status" value="1"/>
</dbReference>
<evidence type="ECO:0000256" key="1">
    <source>
        <dbReference type="SAM" id="Phobius"/>
    </source>
</evidence>
<protein>
    <recommendedName>
        <fullName evidence="4">Aquaporin SIP2-1</fullName>
    </recommendedName>
</protein>
<keyword evidence="1" id="KW-0472">Membrane</keyword>
<comment type="caution">
    <text evidence="2">The sequence shown here is derived from an EMBL/GenBank/DDBJ whole genome shotgun (WGS) entry which is preliminary data.</text>
</comment>
<evidence type="ECO:0000313" key="3">
    <source>
        <dbReference type="Proteomes" id="UP001632038"/>
    </source>
</evidence>
<dbReference type="AlphaFoldDB" id="A0ABD3C5E3"/>
<dbReference type="Proteomes" id="UP001632038">
    <property type="component" value="Unassembled WGS sequence"/>
</dbReference>
<dbReference type="PANTHER" id="PTHR47720">
    <property type="entry name" value="AQUAPORIN SIP2-1-RELATED"/>
    <property type="match status" value="1"/>
</dbReference>
<evidence type="ECO:0000313" key="2">
    <source>
        <dbReference type="EMBL" id="KAL3625013.1"/>
    </source>
</evidence>
<name>A0ABD3C5E3_9LAMI</name>
<proteinExistence type="predicted"/>
<feature type="transmembrane region" description="Helical" evidence="1">
    <location>
        <begin position="12"/>
        <end position="35"/>
    </location>
</feature>
<gene>
    <name evidence="2" type="ORF">CASFOL_031681</name>
</gene>
<reference evidence="3" key="1">
    <citation type="journal article" date="2024" name="IScience">
        <title>Strigolactones Initiate the Formation of Haustorium-like Structures in Castilleja.</title>
        <authorList>
            <person name="Buerger M."/>
            <person name="Peterson D."/>
            <person name="Chory J."/>
        </authorList>
    </citation>
    <scope>NUCLEOTIDE SEQUENCE [LARGE SCALE GENOMIC DNA]</scope>
</reference>
<organism evidence="2 3">
    <name type="scientific">Castilleja foliolosa</name>
    <dbReference type="NCBI Taxonomy" id="1961234"/>
    <lineage>
        <taxon>Eukaryota</taxon>
        <taxon>Viridiplantae</taxon>
        <taxon>Streptophyta</taxon>
        <taxon>Embryophyta</taxon>
        <taxon>Tracheophyta</taxon>
        <taxon>Spermatophyta</taxon>
        <taxon>Magnoliopsida</taxon>
        <taxon>eudicotyledons</taxon>
        <taxon>Gunneridae</taxon>
        <taxon>Pentapetalae</taxon>
        <taxon>asterids</taxon>
        <taxon>lamiids</taxon>
        <taxon>Lamiales</taxon>
        <taxon>Orobanchaceae</taxon>
        <taxon>Pedicularideae</taxon>
        <taxon>Castillejinae</taxon>
        <taxon>Castilleja</taxon>
    </lineage>
</organism>
<keyword evidence="1" id="KW-0812">Transmembrane</keyword>
<keyword evidence="1" id="KW-1133">Transmembrane helix</keyword>
<dbReference type="EMBL" id="JAVIJP010000053">
    <property type="protein sequence ID" value="KAL3625013.1"/>
    <property type="molecule type" value="Genomic_DNA"/>
</dbReference>